<feature type="domain" description="Activator of Hsp90 ATPase homologue 1/2-like C-terminal" evidence="2">
    <location>
        <begin position="12"/>
        <end position="144"/>
    </location>
</feature>
<dbReference type="InterPro" id="IPR013538">
    <property type="entry name" value="ASHA1/2-like_C"/>
</dbReference>
<dbReference type="SUPFAM" id="SSF55961">
    <property type="entry name" value="Bet v1-like"/>
    <property type="match status" value="1"/>
</dbReference>
<dbReference type="KEGG" id="mut:GVT53_09890"/>
<organism evidence="3 4">
    <name type="scientific">Flagellimonas oceani</name>
    <dbReference type="NCBI Taxonomy" id="2698672"/>
    <lineage>
        <taxon>Bacteria</taxon>
        <taxon>Pseudomonadati</taxon>
        <taxon>Bacteroidota</taxon>
        <taxon>Flavobacteriia</taxon>
        <taxon>Flavobacteriales</taxon>
        <taxon>Flavobacteriaceae</taxon>
        <taxon>Flagellimonas</taxon>
    </lineage>
</organism>
<dbReference type="CDD" id="cd07814">
    <property type="entry name" value="SRPBCC_CalC_Aha1-like"/>
    <property type="match status" value="1"/>
</dbReference>
<dbReference type="Gene3D" id="3.30.530.20">
    <property type="match status" value="1"/>
</dbReference>
<protein>
    <submittedName>
        <fullName evidence="3">SRPBCC domain-containing protein</fullName>
    </submittedName>
</protein>
<dbReference type="Pfam" id="PF08327">
    <property type="entry name" value="AHSA1"/>
    <property type="match status" value="1"/>
</dbReference>
<dbReference type="InterPro" id="IPR023393">
    <property type="entry name" value="START-like_dom_sf"/>
</dbReference>
<accession>A0A6G7J2Y6</accession>
<sequence length="147" mass="16919">MEIQKFKITIEAAPEIVWKILWNDNTYRQWAAVFAEGSMAKTDWKEGSKAYFIGPDGRGMVSRIKKNVLNQRMTIEHLGVVEGGIENFESKEAKKWAGAGEEYTLEEIDGSTQLRVEMEMLEEYKDLFEEAWPKALEKIKELAESLP</sequence>
<name>A0A6G7J2Y6_9FLAO</name>
<evidence type="ECO:0000313" key="4">
    <source>
        <dbReference type="Proteomes" id="UP000502928"/>
    </source>
</evidence>
<evidence type="ECO:0000313" key="3">
    <source>
        <dbReference type="EMBL" id="QII44978.1"/>
    </source>
</evidence>
<dbReference type="RefSeq" id="WP_166248503.1">
    <property type="nucleotide sequence ID" value="NZ_CP049616.1"/>
</dbReference>
<dbReference type="EMBL" id="CP049616">
    <property type="protein sequence ID" value="QII44978.1"/>
    <property type="molecule type" value="Genomic_DNA"/>
</dbReference>
<dbReference type="Proteomes" id="UP000502928">
    <property type="component" value="Chromosome"/>
</dbReference>
<evidence type="ECO:0000256" key="1">
    <source>
        <dbReference type="ARBA" id="ARBA00006817"/>
    </source>
</evidence>
<comment type="similarity">
    <text evidence="1">Belongs to the AHA1 family.</text>
</comment>
<evidence type="ECO:0000259" key="2">
    <source>
        <dbReference type="Pfam" id="PF08327"/>
    </source>
</evidence>
<reference evidence="3 4" key="1">
    <citation type="submission" date="2020-02" db="EMBL/GenBank/DDBJ databases">
        <title>Complete genome of Muricauda sp. 501str8.</title>
        <authorList>
            <person name="Dong B."/>
            <person name="Zhu S."/>
            <person name="Yang J."/>
            <person name="Chen J."/>
        </authorList>
    </citation>
    <scope>NUCLEOTIDE SEQUENCE [LARGE SCALE GENOMIC DNA]</scope>
    <source>
        <strain evidence="3 4">501str8</strain>
    </source>
</reference>
<proteinExistence type="inferred from homology"/>
<gene>
    <name evidence="3" type="ORF">GVT53_09890</name>
</gene>
<keyword evidence="4" id="KW-1185">Reference proteome</keyword>
<dbReference type="AlphaFoldDB" id="A0A6G7J2Y6"/>